<gene>
    <name evidence="5" type="ORF">GCM10011498_35010</name>
</gene>
<feature type="transmembrane region" description="Helical" evidence="3">
    <location>
        <begin position="20"/>
        <end position="44"/>
    </location>
</feature>
<dbReference type="NCBIfam" id="NF006542">
    <property type="entry name" value="PRK09039.1-1"/>
    <property type="match status" value="3"/>
</dbReference>
<evidence type="ECO:0000256" key="1">
    <source>
        <dbReference type="PROSITE-ProRule" id="PRU00473"/>
    </source>
</evidence>
<dbReference type="SUPFAM" id="SSF57997">
    <property type="entry name" value="Tropomyosin"/>
    <property type="match status" value="1"/>
</dbReference>
<evidence type="ECO:0000313" key="6">
    <source>
        <dbReference type="Proteomes" id="UP000628017"/>
    </source>
</evidence>
<dbReference type="RefSeq" id="WP_188678372.1">
    <property type="nucleotide sequence ID" value="NZ_BMKA01000008.1"/>
</dbReference>
<dbReference type="InterPro" id="IPR036737">
    <property type="entry name" value="OmpA-like_sf"/>
</dbReference>
<dbReference type="InterPro" id="IPR050330">
    <property type="entry name" value="Bact_OuterMem_StrucFunc"/>
</dbReference>
<dbReference type="GO" id="GO:0016020">
    <property type="term" value="C:membrane"/>
    <property type="evidence" value="ECO:0007669"/>
    <property type="project" value="UniProtKB-UniRule"/>
</dbReference>
<dbReference type="PANTHER" id="PTHR30329:SF21">
    <property type="entry name" value="LIPOPROTEIN YIAD-RELATED"/>
    <property type="match status" value="1"/>
</dbReference>
<evidence type="ECO:0000259" key="4">
    <source>
        <dbReference type="PROSITE" id="PS51123"/>
    </source>
</evidence>
<dbReference type="Pfam" id="PF00691">
    <property type="entry name" value="OmpA"/>
    <property type="match status" value="1"/>
</dbReference>
<evidence type="ECO:0000256" key="3">
    <source>
        <dbReference type="SAM" id="Phobius"/>
    </source>
</evidence>
<accession>A0A916R3M4</accession>
<dbReference type="AlphaFoldDB" id="A0A916R3M4"/>
<keyword evidence="2" id="KW-0175">Coiled coil</keyword>
<dbReference type="InterPro" id="IPR006665">
    <property type="entry name" value="OmpA-like"/>
</dbReference>
<evidence type="ECO:0000256" key="2">
    <source>
        <dbReference type="SAM" id="Coils"/>
    </source>
</evidence>
<reference evidence="5" key="2">
    <citation type="submission" date="2020-09" db="EMBL/GenBank/DDBJ databases">
        <authorList>
            <person name="Sun Q."/>
            <person name="Zhou Y."/>
        </authorList>
    </citation>
    <scope>NUCLEOTIDE SEQUENCE</scope>
    <source>
        <strain evidence="5">CGMCC 1.15880</strain>
    </source>
</reference>
<dbReference type="SUPFAM" id="SSF103088">
    <property type="entry name" value="OmpA-like"/>
    <property type="match status" value="1"/>
</dbReference>
<dbReference type="CDD" id="cd07185">
    <property type="entry name" value="OmpA_C-like"/>
    <property type="match status" value="1"/>
</dbReference>
<dbReference type="Gene3D" id="3.30.1330.60">
    <property type="entry name" value="OmpA-like domain"/>
    <property type="match status" value="1"/>
</dbReference>
<protein>
    <recommendedName>
        <fullName evidence="4">OmpA-like domain-containing protein</fullName>
    </recommendedName>
</protein>
<evidence type="ECO:0000313" key="5">
    <source>
        <dbReference type="EMBL" id="GGA30843.1"/>
    </source>
</evidence>
<dbReference type="EMBL" id="BMKA01000008">
    <property type="protein sequence ID" value="GGA30843.1"/>
    <property type="molecule type" value="Genomic_DNA"/>
</dbReference>
<keyword evidence="6" id="KW-1185">Reference proteome</keyword>
<organism evidence="5 6">
    <name type="scientific">Neptunicoccus cionae</name>
    <dbReference type="NCBI Taxonomy" id="2035344"/>
    <lineage>
        <taxon>Bacteria</taxon>
        <taxon>Pseudomonadati</taxon>
        <taxon>Pseudomonadota</taxon>
        <taxon>Alphaproteobacteria</taxon>
        <taxon>Rhodobacterales</taxon>
        <taxon>Paracoccaceae</taxon>
        <taxon>Neptunicoccus</taxon>
    </lineage>
</organism>
<feature type="domain" description="OmpA-like" evidence="4">
    <location>
        <begin position="545"/>
        <end position="673"/>
    </location>
</feature>
<name>A0A916R3M4_9RHOB</name>
<feature type="coiled-coil region" evidence="2">
    <location>
        <begin position="290"/>
        <end position="524"/>
    </location>
</feature>
<dbReference type="Gene3D" id="1.10.287.1490">
    <property type="match status" value="1"/>
</dbReference>
<dbReference type="PANTHER" id="PTHR30329">
    <property type="entry name" value="STATOR ELEMENT OF FLAGELLAR MOTOR COMPLEX"/>
    <property type="match status" value="1"/>
</dbReference>
<feature type="coiled-coil region" evidence="2">
    <location>
        <begin position="76"/>
        <end position="110"/>
    </location>
</feature>
<sequence>MALNRRAANRFSANIWPGFVDAMTALLLILMFVLTIFMVVQYTLNERISGQDKELDALASEIIGLSDALGLERTRAAGLEQDVSQLNSSLADAQDRATQQNALIAALNAETSDQAAQIAGFEEQVASLLARNSDLDTQLSDSRSRVAVLTGQVDGLEGEITDAQSREAALEEEKRLLLADKDALEQANLTVISQKDALQLALAQARDEIDESVEAARLAAAKREALEGLIADLRADVSSKEGSLADALAMLAATQDDLSETRGSLSDALAQVSTTRSELAESRSALGQTRTALEQERAALAQEQAALAQAERETENQAQALAEARTELTERGLTEEELRDRIDALVNSLSAEEKAKLAEAAAAAALREKLKGAEDELTAMTLSLEAKRKEAEDTLTLLAATRAELTEAEREAAQNMSEGDRQAALLSVARQELADEKATSREAAQKLTVLNEQTAELRKQLDRLQGLLDASQAADVASQVQIEVLGANLNTALARVAAEQKKRLALEETERKRLEAEANDLKKFRSEFFGRLRDVLGRQDGVRIVGDRFVFSSEILFGAGSATLGAQGKAEIANVAGIILDVADQIPSEIDWILRVDGHTDKIPLSGFGEFKDNWELSQARALSVVRYLNTELGVPANRLAANGFGEYQPIAQGDSAEALAQNRRIELKFTEK</sequence>
<reference evidence="5" key="1">
    <citation type="journal article" date="2014" name="Int. J. Syst. Evol. Microbiol.">
        <title>Complete genome sequence of Corynebacterium casei LMG S-19264T (=DSM 44701T), isolated from a smear-ripened cheese.</title>
        <authorList>
            <consortium name="US DOE Joint Genome Institute (JGI-PGF)"/>
            <person name="Walter F."/>
            <person name="Albersmeier A."/>
            <person name="Kalinowski J."/>
            <person name="Ruckert C."/>
        </authorList>
    </citation>
    <scope>NUCLEOTIDE SEQUENCE</scope>
    <source>
        <strain evidence="5">CGMCC 1.15880</strain>
    </source>
</reference>
<proteinExistence type="predicted"/>
<feature type="coiled-coil region" evidence="2">
    <location>
        <begin position="153"/>
        <end position="215"/>
    </location>
</feature>
<keyword evidence="3" id="KW-1133">Transmembrane helix</keyword>
<dbReference type="PROSITE" id="PS51123">
    <property type="entry name" value="OMPA_2"/>
    <property type="match status" value="1"/>
</dbReference>
<keyword evidence="1 3" id="KW-0472">Membrane</keyword>
<dbReference type="Proteomes" id="UP000628017">
    <property type="component" value="Unassembled WGS sequence"/>
</dbReference>
<keyword evidence="3" id="KW-0812">Transmembrane</keyword>
<comment type="caution">
    <text evidence="5">The sequence shown here is derived from an EMBL/GenBank/DDBJ whole genome shotgun (WGS) entry which is preliminary data.</text>
</comment>